<keyword evidence="4" id="KW-0808">Transferase</keyword>
<comment type="caution">
    <text evidence="4">The sequence shown here is derived from an EMBL/GenBank/DDBJ whole genome shotgun (WGS) entry which is preliminary data.</text>
</comment>
<keyword evidence="4" id="KW-0418">Kinase</keyword>
<keyword evidence="2" id="KW-0067">ATP-binding</keyword>
<dbReference type="InterPro" id="IPR004567">
    <property type="entry name" value="Type_II_PanK"/>
</dbReference>
<dbReference type="GO" id="GO:0005524">
    <property type="term" value="F:ATP binding"/>
    <property type="evidence" value="ECO:0007669"/>
    <property type="project" value="UniProtKB-KW"/>
</dbReference>
<dbReference type="Gene3D" id="3.30.420.40">
    <property type="match status" value="2"/>
</dbReference>
<keyword evidence="3" id="KW-0173">Coenzyme A biosynthesis</keyword>
<dbReference type="VEuPathDB" id="MicrosporidiaDB:CWI37_0505p0010"/>
<dbReference type="GO" id="GO:0015937">
    <property type="term" value="P:coenzyme A biosynthetic process"/>
    <property type="evidence" value="ECO:0007669"/>
    <property type="project" value="UniProtKB-KW"/>
</dbReference>
<dbReference type="SUPFAM" id="SSF53067">
    <property type="entry name" value="Actin-like ATPase domain"/>
    <property type="match status" value="1"/>
</dbReference>
<dbReference type="AlphaFoldDB" id="A0A4Q9L532"/>
<evidence type="ECO:0000256" key="1">
    <source>
        <dbReference type="ARBA" id="ARBA00022741"/>
    </source>
</evidence>
<dbReference type="InterPro" id="IPR043129">
    <property type="entry name" value="ATPase_NBD"/>
</dbReference>
<name>A0A4Q9L532_9MICR</name>
<dbReference type="Proteomes" id="UP000292362">
    <property type="component" value="Unassembled WGS sequence"/>
</dbReference>
<dbReference type="Pfam" id="PF03630">
    <property type="entry name" value="Fumble"/>
    <property type="match status" value="1"/>
</dbReference>
<dbReference type="PANTHER" id="PTHR12280:SF20">
    <property type="entry name" value="4'-PHOSPHOPANTETHEINE PHOSPHATASE"/>
    <property type="match status" value="1"/>
</dbReference>
<reference evidence="4 5" key="1">
    <citation type="submission" date="2017-12" db="EMBL/GenBank/DDBJ databases">
        <authorList>
            <person name="Pombert J.-F."/>
            <person name="Haag K.L."/>
            <person name="Ebert D."/>
        </authorList>
    </citation>
    <scope>NUCLEOTIDE SEQUENCE [LARGE SCALE GENOMIC DNA]</scope>
    <source>
        <strain evidence="4">FI-OER-3-3</strain>
    </source>
</reference>
<dbReference type="EMBL" id="PITJ01000505">
    <property type="protein sequence ID" value="TBU02336.1"/>
    <property type="molecule type" value="Genomic_DNA"/>
</dbReference>
<dbReference type="PANTHER" id="PTHR12280">
    <property type="entry name" value="PANTOTHENATE KINASE"/>
    <property type="match status" value="1"/>
</dbReference>
<organism evidence="4 5">
    <name type="scientific">Hamiltosporidium tvaerminnensis</name>
    <dbReference type="NCBI Taxonomy" id="1176355"/>
    <lineage>
        <taxon>Eukaryota</taxon>
        <taxon>Fungi</taxon>
        <taxon>Fungi incertae sedis</taxon>
        <taxon>Microsporidia</taxon>
        <taxon>Dubosqiidae</taxon>
        <taxon>Hamiltosporidium</taxon>
    </lineage>
</organism>
<evidence type="ECO:0000313" key="5">
    <source>
        <dbReference type="Proteomes" id="UP000292362"/>
    </source>
</evidence>
<evidence type="ECO:0000256" key="2">
    <source>
        <dbReference type="ARBA" id="ARBA00022840"/>
    </source>
</evidence>
<sequence>MEKRKIPISSKYINSSGINNFKNAIGIDIGVNIIKIAFLSIESNNLYFELISFKSKNLDLLNQMLMLENKDVKIYLTVGNFHKYIEKLKLDTNNIVIVPKIKAIYKGLECLLENNIGNFFLYENNKKKTVKTKGPCLVVYIGTGVSIIKTDVDGYTNIASLPIGGATFFGLAKLFIKDVEFKEIFELLERGKNENVELGFSDVFSNQNNLKETELDNSILISLGKLSVDQKSDFRNDDILSSILHMILNNIIYICLNEYERTNSSSLVFTGYFCTEDCIIKKISEITNKLSNQKVNPIFISNSGFISSIGAIISGINGYNERNN</sequence>
<dbReference type="GO" id="GO:0004594">
    <property type="term" value="F:pantothenate kinase activity"/>
    <property type="evidence" value="ECO:0007669"/>
    <property type="project" value="TreeGrafter"/>
</dbReference>
<protein>
    <submittedName>
        <fullName evidence="4">Pantothenate kinase</fullName>
    </submittedName>
</protein>
<keyword evidence="1" id="KW-0547">Nucleotide-binding</keyword>
<accession>A0A4Q9L532</accession>
<evidence type="ECO:0000313" key="4">
    <source>
        <dbReference type="EMBL" id="TBU02336.1"/>
    </source>
</evidence>
<evidence type="ECO:0000256" key="3">
    <source>
        <dbReference type="ARBA" id="ARBA00022993"/>
    </source>
</evidence>
<proteinExistence type="predicted"/>
<gene>
    <name evidence="4" type="ORF">CWI37_0505p0010</name>
</gene>
<dbReference type="GO" id="GO:0005829">
    <property type="term" value="C:cytosol"/>
    <property type="evidence" value="ECO:0007669"/>
    <property type="project" value="TreeGrafter"/>
</dbReference>